<evidence type="ECO:0000256" key="2">
    <source>
        <dbReference type="SAM" id="MobiDB-lite"/>
    </source>
</evidence>
<sequence length="75" mass="8250">MKIVTSVYIDPDVAVRARKQKINFSQTLENALRDRLSEGDPVVANPNRRPTKQPEHARGHDAPTPASRAGSNTTT</sequence>
<gene>
    <name evidence="3" type="ORF">ASZ90_010396</name>
</gene>
<organism evidence="3">
    <name type="scientific">hydrocarbon metagenome</name>
    <dbReference type="NCBI Taxonomy" id="938273"/>
    <lineage>
        <taxon>unclassified sequences</taxon>
        <taxon>metagenomes</taxon>
        <taxon>ecological metagenomes</taxon>
    </lineage>
</organism>
<dbReference type="EMBL" id="LNQE01001248">
    <property type="protein sequence ID" value="KUG19894.1"/>
    <property type="molecule type" value="Genomic_DNA"/>
</dbReference>
<dbReference type="AlphaFoldDB" id="A0A0W8FG82"/>
<evidence type="ECO:0000256" key="1">
    <source>
        <dbReference type="ARBA" id="ARBA00022649"/>
    </source>
</evidence>
<name>A0A0W8FG82_9ZZZZ</name>
<evidence type="ECO:0000313" key="3">
    <source>
        <dbReference type="EMBL" id="KUG19894.1"/>
    </source>
</evidence>
<proteinExistence type="predicted"/>
<reference evidence="3" key="1">
    <citation type="journal article" date="2015" name="Proc. Natl. Acad. Sci. U.S.A.">
        <title>Networks of energetic and metabolic interactions define dynamics in microbial communities.</title>
        <authorList>
            <person name="Embree M."/>
            <person name="Liu J.K."/>
            <person name="Al-Bassam M.M."/>
            <person name="Zengler K."/>
        </authorList>
    </citation>
    <scope>NUCLEOTIDE SEQUENCE</scope>
</reference>
<dbReference type="Pfam" id="PF07362">
    <property type="entry name" value="CcdA"/>
    <property type="match status" value="1"/>
</dbReference>
<protein>
    <submittedName>
        <fullName evidence="3">Uncharacterized protein</fullName>
    </submittedName>
</protein>
<keyword evidence="1" id="KW-1277">Toxin-antitoxin system</keyword>
<accession>A0A0W8FG82</accession>
<feature type="compositionally biased region" description="Basic and acidic residues" evidence="2">
    <location>
        <begin position="52"/>
        <end position="61"/>
    </location>
</feature>
<comment type="caution">
    <text evidence="3">The sequence shown here is derived from an EMBL/GenBank/DDBJ whole genome shotgun (WGS) entry which is preliminary data.</text>
</comment>
<feature type="region of interest" description="Disordered" evidence="2">
    <location>
        <begin position="33"/>
        <end position="75"/>
    </location>
</feature>
<dbReference type="InterPro" id="IPR009956">
    <property type="entry name" value="Post-segregation_anti-tox_CcdA"/>
</dbReference>